<feature type="region of interest" description="Disordered" evidence="1">
    <location>
        <begin position="77"/>
        <end position="134"/>
    </location>
</feature>
<dbReference type="EMBL" id="KV875095">
    <property type="protein sequence ID" value="OIW31529.1"/>
    <property type="molecule type" value="Genomic_DNA"/>
</dbReference>
<dbReference type="AlphaFoldDB" id="A0A1J7JDX7"/>
<organism evidence="2 3">
    <name type="scientific">Coniochaeta ligniaria NRRL 30616</name>
    <dbReference type="NCBI Taxonomy" id="1408157"/>
    <lineage>
        <taxon>Eukaryota</taxon>
        <taxon>Fungi</taxon>
        <taxon>Dikarya</taxon>
        <taxon>Ascomycota</taxon>
        <taxon>Pezizomycotina</taxon>
        <taxon>Sordariomycetes</taxon>
        <taxon>Sordariomycetidae</taxon>
        <taxon>Coniochaetales</taxon>
        <taxon>Coniochaetaceae</taxon>
        <taxon>Coniochaeta</taxon>
    </lineage>
</organism>
<evidence type="ECO:0000313" key="3">
    <source>
        <dbReference type="Proteomes" id="UP000182658"/>
    </source>
</evidence>
<evidence type="ECO:0000313" key="2">
    <source>
        <dbReference type="EMBL" id="OIW31529.1"/>
    </source>
</evidence>
<accession>A0A1J7JDX7</accession>
<gene>
    <name evidence="2" type="ORF">CONLIGDRAFT_641331</name>
</gene>
<protein>
    <submittedName>
        <fullName evidence="2">Uncharacterized protein</fullName>
    </submittedName>
</protein>
<dbReference type="Proteomes" id="UP000182658">
    <property type="component" value="Unassembled WGS sequence"/>
</dbReference>
<proteinExistence type="predicted"/>
<reference evidence="2 3" key="1">
    <citation type="submission" date="2016-10" db="EMBL/GenBank/DDBJ databases">
        <title>Draft genome sequence of Coniochaeta ligniaria NRRL30616, a lignocellulolytic fungus for bioabatement of inhibitors in plant biomass hydrolysates.</title>
        <authorList>
            <consortium name="DOE Joint Genome Institute"/>
            <person name="Jimenez D.J."/>
            <person name="Hector R.E."/>
            <person name="Riley R."/>
            <person name="Sun H."/>
            <person name="Grigoriev I.V."/>
            <person name="Van Elsas J.D."/>
            <person name="Nichols N.N."/>
        </authorList>
    </citation>
    <scope>NUCLEOTIDE SEQUENCE [LARGE SCALE GENOMIC DNA]</scope>
    <source>
        <strain evidence="2 3">NRRL 30616</strain>
    </source>
</reference>
<sequence>MTPRFGYDEGEFNQANTQKDVYGRVNLVSKSGPRGKVCGIPFITEDEINSVVSGSGAQASFSNSNSAATTCVDTFKPIEGDDAGSEEETSFSTATNTTAVAGGTDDEDEGVAAPKGRSKGKAKGKGKDKPKSQSAHAQFAKIVKHAELPTIYHGFMFLGPAIAGAWRLPTRLITILAGKRGKWHQERIPHHAEFPCC</sequence>
<keyword evidence="3" id="KW-1185">Reference proteome</keyword>
<dbReference type="InParanoid" id="A0A1J7JDX7"/>
<evidence type="ECO:0000256" key="1">
    <source>
        <dbReference type="SAM" id="MobiDB-lite"/>
    </source>
</evidence>
<feature type="compositionally biased region" description="Acidic residues" evidence="1">
    <location>
        <begin position="80"/>
        <end position="89"/>
    </location>
</feature>
<feature type="compositionally biased region" description="Low complexity" evidence="1">
    <location>
        <begin position="93"/>
        <end position="103"/>
    </location>
</feature>
<name>A0A1J7JDX7_9PEZI</name>